<evidence type="ECO:0000259" key="2">
    <source>
        <dbReference type="Pfam" id="PF13847"/>
    </source>
</evidence>
<dbReference type="GO" id="GO:0032259">
    <property type="term" value="P:methylation"/>
    <property type="evidence" value="ECO:0007669"/>
    <property type="project" value="UniProtKB-KW"/>
</dbReference>
<sequence>MRTNDAQMLVLCALTDGPLHGYAINAAIEQVSGHRLGPGSLYGALARLEAKQLVKPLEGKGRQRPVCLTPAGRELLEQEALSMARLSGRVFESAVPDEISYLDRLAATDTARSYKSVMLHALDARPGQTVLDLGCGPGTDLNTLAKAVSPSGRVIGIDSSQKMVEQAQRRTEGLSAVEVQLGDIHTLPLEDGGIDRARTERVLQHAADPARVLAEARRVLRPGGRLVMGEPDWDSLTIDYPDIEVSRAYTRHVTDKVVRNGVIGRQLARLAPDAGFAVLAVVPVTSVFRDVQAADQVLGLQRNTERAVSAGYLSALASQRWLDHLATGPFFAAVTLHVVVAEATS</sequence>
<gene>
    <name evidence="3" type="ORF">SAMN02787144_10598</name>
</gene>
<protein>
    <submittedName>
        <fullName evidence="3">Ubiquinone/menaquinone biosynthesis C-methylase UbiE</fullName>
    </submittedName>
</protein>
<evidence type="ECO:0000313" key="3">
    <source>
        <dbReference type="EMBL" id="SFY45049.1"/>
    </source>
</evidence>
<dbReference type="InterPro" id="IPR025714">
    <property type="entry name" value="Methyltranfer_dom"/>
</dbReference>
<proteinExistence type="predicted"/>
<dbReference type="InterPro" id="IPR029063">
    <property type="entry name" value="SAM-dependent_MTases_sf"/>
</dbReference>
<dbReference type="STRING" id="1893.SAMN02787144_10598"/>
<accession>A0A1K2FB89</accession>
<evidence type="ECO:0000313" key="4">
    <source>
        <dbReference type="Proteomes" id="UP000181909"/>
    </source>
</evidence>
<dbReference type="Gene3D" id="3.40.50.150">
    <property type="entry name" value="Vaccinia Virus protein VP39"/>
    <property type="match status" value="1"/>
</dbReference>
<reference evidence="3 4" key="1">
    <citation type="submission" date="2016-11" db="EMBL/GenBank/DDBJ databases">
        <authorList>
            <person name="Jaros S."/>
            <person name="Januszkiewicz K."/>
            <person name="Wedrychowicz H."/>
        </authorList>
    </citation>
    <scope>NUCLEOTIDE SEQUENCE [LARGE SCALE GENOMIC DNA]</scope>
    <source>
        <strain evidence="3 4">OK807</strain>
    </source>
</reference>
<dbReference type="Proteomes" id="UP000181909">
    <property type="component" value="Unassembled WGS sequence"/>
</dbReference>
<dbReference type="Pfam" id="PF03551">
    <property type="entry name" value="PadR"/>
    <property type="match status" value="1"/>
</dbReference>
<keyword evidence="3" id="KW-0489">Methyltransferase</keyword>
<dbReference type="InterPro" id="IPR036388">
    <property type="entry name" value="WH-like_DNA-bd_sf"/>
</dbReference>
<dbReference type="Gene3D" id="1.10.10.10">
    <property type="entry name" value="Winged helix-like DNA-binding domain superfamily/Winged helix DNA-binding domain"/>
    <property type="match status" value="1"/>
</dbReference>
<dbReference type="GO" id="GO:0008168">
    <property type="term" value="F:methyltransferase activity"/>
    <property type="evidence" value="ECO:0007669"/>
    <property type="project" value="UniProtKB-KW"/>
</dbReference>
<feature type="domain" description="Transcription regulator PadR N-terminal" evidence="1">
    <location>
        <begin position="10"/>
        <end position="77"/>
    </location>
</feature>
<dbReference type="GO" id="GO:0017000">
    <property type="term" value="P:antibiotic biosynthetic process"/>
    <property type="evidence" value="ECO:0007669"/>
    <property type="project" value="UniProtKB-ARBA"/>
</dbReference>
<dbReference type="SUPFAM" id="SSF53335">
    <property type="entry name" value="S-adenosyl-L-methionine-dependent methyltransferases"/>
    <property type="match status" value="1"/>
</dbReference>
<dbReference type="InterPro" id="IPR005149">
    <property type="entry name" value="Tscrpt_reg_PadR_N"/>
</dbReference>
<keyword evidence="3" id="KW-0830">Ubiquinone</keyword>
<dbReference type="OrthoDB" id="3636702at2"/>
<evidence type="ECO:0000259" key="1">
    <source>
        <dbReference type="Pfam" id="PF03551"/>
    </source>
</evidence>
<dbReference type="InterPro" id="IPR036390">
    <property type="entry name" value="WH_DNA-bd_sf"/>
</dbReference>
<dbReference type="SUPFAM" id="SSF46785">
    <property type="entry name" value="Winged helix' DNA-binding domain"/>
    <property type="match status" value="1"/>
</dbReference>
<dbReference type="AlphaFoldDB" id="A0A1K2FB89"/>
<dbReference type="Pfam" id="PF13847">
    <property type="entry name" value="Methyltransf_31"/>
    <property type="match status" value="1"/>
</dbReference>
<dbReference type="PANTHER" id="PTHR43861">
    <property type="entry name" value="TRANS-ACONITATE 2-METHYLTRANSFERASE-RELATED"/>
    <property type="match status" value="1"/>
</dbReference>
<feature type="domain" description="Methyltransferase" evidence="2">
    <location>
        <begin position="126"/>
        <end position="232"/>
    </location>
</feature>
<keyword evidence="3" id="KW-0808">Transferase</keyword>
<dbReference type="CDD" id="cd02440">
    <property type="entry name" value="AdoMet_MTases"/>
    <property type="match status" value="1"/>
</dbReference>
<name>A0A1K2FB89_STRAR</name>
<dbReference type="PANTHER" id="PTHR43861:SF1">
    <property type="entry name" value="TRANS-ACONITATE 2-METHYLTRANSFERASE"/>
    <property type="match status" value="1"/>
</dbReference>
<organism evidence="3 4">
    <name type="scientific">Streptomyces atratus</name>
    <dbReference type="NCBI Taxonomy" id="1893"/>
    <lineage>
        <taxon>Bacteria</taxon>
        <taxon>Bacillati</taxon>
        <taxon>Actinomycetota</taxon>
        <taxon>Actinomycetes</taxon>
        <taxon>Kitasatosporales</taxon>
        <taxon>Streptomycetaceae</taxon>
        <taxon>Streptomyces</taxon>
    </lineage>
</organism>
<dbReference type="EMBL" id="FPJO01000059">
    <property type="protein sequence ID" value="SFY45049.1"/>
    <property type="molecule type" value="Genomic_DNA"/>
</dbReference>
<dbReference type="RefSeq" id="WP_072489683.1">
    <property type="nucleotide sequence ID" value="NZ_CP108276.1"/>
</dbReference>